<reference evidence="4 5" key="1">
    <citation type="submission" date="2020-11" db="EMBL/GenBank/DDBJ databases">
        <title>Treponema Peruensis nv. sp., first commensal Treponema isolated from human feces.</title>
        <authorList>
            <person name="Belkhou C."/>
            <person name="Raes J."/>
        </authorList>
    </citation>
    <scope>NUCLEOTIDE SEQUENCE [LARGE SCALE GENOMIC DNA]</scope>
    <source>
        <strain evidence="4 5">RCC2812</strain>
    </source>
</reference>
<evidence type="ECO:0000313" key="4">
    <source>
        <dbReference type="EMBL" id="QQA00302.1"/>
    </source>
</evidence>
<dbReference type="EMBL" id="CP064936">
    <property type="protein sequence ID" value="QQA00302.1"/>
    <property type="molecule type" value="Genomic_DNA"/>
</dbReference>
<dbReference type="SMART" id="SM00062">
    <property type="entry name" value="PBPb"/>
    <property type="match status" value="1"/>
</dbReference>
<feature type="domain" description="Solute-binding protein family 3/N-terminal" evidence="3">
    <location>
        <begin position="52"/>
        <end position="297"/>
    </location>
</feature>
<gene>
    <name evidence="4" type="ORF">IWA51_08450</name>
</gene>
<proteinExistence type="predicted"/>
<organism evidence="4 5">
    <name type="scientific">Treponema peruense</name>
    <dbReference type="NCBI Taxonomy" id="2787628"/>
    <lineage>
        <taxon>Bacteria</taxon>
        <taxon>Pseudomonadati</taxon>
        <taxon>Spirochaetota</taxon>
        <taxon>Spirochaetia</taxon>
        <taxon>Spirochaetales</taxon>
        <taxon>Treponemataceae</taxon>
        <taxon>Treponema</taxon>
    </lineage>
</organism>
<keyword evidence="5" id="KW-1185">Reference proteome</keyword>
<dbReference type="RefSeq" id="WP_177529012.1">
    <property type="nucleotide sequence ID" value="NZ_CBCSHE010000001.1"/>
</dbReference>
<feature type="chain" id="PRO_5032507299" evidence="2">
    <location>
        <begin position="20"/>
        <end position="305"/>
    </location>
</feature>
<dbReference type="AlphaFoldDB" id="A0A7T3RC02"/>
<dbReference type="PROSITE" id="PS51257">
    <property type="entry name" value="PROKAR_LIPOPROTEIN"/>
    <property type="match status" value="1"/>
</dbReference>
<evidence type="ECO:0000256" key="1">
    <source>
        <dbReference type="ARBA" id="ARBA00022729"/>
    </source>
</evidence>
<dbReference type="SUPFAM" id="SSF53850">
    <property type="entry name" value="Periplasmic binding protein-like II"/>
    <property type="match status" value="1"/>
</dbReference>
<evidence type="ECO:0000256" key="2">
    <source>
        <dbReference type="SAM" id="SignalP"/>
    </source>
</evidence>
<dbReference type="KEGG" id="tper:IWA51_08450"/>
<dbReference type="PANTHER" id="PTHR35936:SF19">
    <property type="entry name" value="AMINO-ACID-BINDING PROTEIN YXEM-RELATED"/>
    <property type="match status" value="1"/>
</dbReference>
<dbReference type="Proteomes" id="UP000595224">
    <property type="component" value="Chromosome"/>
</dbReference>
<dbReference type="InterPro" id="IPR001638">
    <property type="entry name" value="Solute-binding_3/MltF_N"/>
</dbReference>
<keyword evidence="1 2" id="KW-0732">Signal</keyword>
<evidence type="ECO:0000313" key="5">
    <source>
        <dbReference type="Proteomes" id="UP000595224"/>
    </source>
</evidence>
<name>A0A7T3RC02_9SPIR</name>
<accession>A0A7T3RC02</accession>
<dbReference type="Gene3D" id="3.40.190.10">
    <property type="entry name" value="Periplasmic binding protein-like II"/>
    <property type="match status" value="2"/>
</dbReference>
<evidence type="ECO:0000259" key="3">
    <source>
        <dbReference type="SMART" id="SM00062"/>
    </source>
</evidence>
<feature type="signal peptide" evidence="2">
    <location>
        <begin position="1"/>
        <end position="19"/>
    </location>
</feature>
<dbReference type="PANTHER" id="PTHR35936">
    <property type="entry name" value="MEMBRANE-BOUND LYTIC MUREIN TRANSGLYCOSYLASE F"/>
    <property type="match status" value="1"/>
</dbReference>
<sequence>MKKSILRAAAVFAAVAALGGMFTGCSKKKAEPEFVYTGKPEYAEFAKAVKGKLRVGIECAYAPFNWTQPSKTVPGHPEYTAAQIYGSPDYTFGFDIIFSQLLADEMGLELEVHKNDWASIWMGLKAGDYDLVESGSIYSEERDKFLDYIDPYYNRFNVIVVKKDSPYASYTKLEQFKGLKFTTQINTNWPAYINQVPEPVILPYPDTCTEVIMKVAMGDVDCGVMDWPTAYSGCLSNPNVVIVNLEEGHDFVTPPDASDTCTPSVLDGNKVAVDALKAAMKAIGWNQESMDKYMKIAIETQPLSN</sequence>
<dbReference type="Pfam" id="PF00497">
    <property type="entry name" value="SBP_bac_3"/>
    <property type="match status" value="1"/>
</dbReference>
<protein>
    <submittedName>
        <fullName evidence="4">Transporter substrate-binding domain-containing protein</fullName>
    </submittedName>
</protein>